<proteinExistence type="predicted"/>
<keyword evidence="2" id="KW-1185">Reference proteome</keyword>
<comment type="caution">
    <text evidence="1">The sequence shown here is derived from an EMBL/GenBank/DDBJ whole genome shotgun (WGS) entry which is preliminary data.</text>
</comment>
<feature type="non-terminal residue" evidence="1">
    <location>
        <position position="1"/>
    </location>
</feature>
<name>A0ABU6WWB6_9FABA</name>
<sequence length="122" mass="14081">LFIYEMVKKKSCQNTRHPRVLSAAERDLYGWVDAEVFTQSSMITFDVLPELRHEMRLTEDVASESDYVLEEAGPSDRLSFQAAEDRTHFLWDYVELFTRVAASQLDVCASFMVLGAIFLCFK</sequence>
<accession>A0ABU6WWB6</accession>
<evidence type="ECO:0000313" key="1">
    <source>
        <dbReference type="EMBL" id="MED6189250.1"/>
    </source>
</evidence>
<gene>
    <name evidence="1" type="ORF">PIB30_093996</name>
</gene>
<protein>
    <submittedName>
        <fullName evidence="1">Uncharacterized protein</fullName>
    </submittedName>
</protein>
<dbReference type="EMBL" id="JASCZI010183285">
    <property type="protein sequence ID" value="MED6189250.1"/>
    <property type="molecule type" value="Genomic_DNA"/>
</dbReference>
<evidence type="ECO:0000313" key="2">
    <source>
        <dbReference type="Proteomes" id="UP001341840"/>
    </source>
</evidence>
<reference evidence="1 2" key="1">
    <citation type="journal article" date="2023" name="Plants (Basel)">
        <title>Bridging the Gap: Combining Genomics and Transcriptomics Approaches to Understand Stylosanthes scabra, an Orphan Legume from the Brazilian Caatinga.</title>
        <authorList>
            <person name="Ferreira-Neto J.R.C."/>
            <person name="da Silva M.D."/>
            <person name="Binneck E."/>
            <person name="de Melo N.F."/>
            <person name="da Silva R.H."/>
            <person name="de Melo A.L.T.M."/>
            <person name="Pandolfi V."/>
            <person name="Bustamante F.O."/>
            <person name="Brasileiro-Vidal A.C."/>
            <person name="Benko-Iseppon A.M."/>
        </authorList>
    </citation>
    <scope>NUCLEOTIDE SEQUENCE [LARGE SCALE GENOMIC DNA]</scope>
    <source>
        <tissue evidence="1">Leaves</tissue>
    </source>
</reference>
<dbReference type="Proteomes" id="UP001341840">
    <property type="component" value="Unassembled WGS sequence"/>
</dbReference>
<organism evidence="1 2">
    <name type="scientific">Stylosanthes scabra</name>
    <dbReference type="NCBI Taxonomy" id="79078"/>
    <lineage>
        <taxon>Eukaryota</taxon>
        <taxon>Viridiplantae</taxon>
        <taxon>Streptophyta</taxon>
        <taxon>Embryophyta</taxon>
        <taxon>Tracheophyta</taxon>
        <taxon>Spermatophyta</taxon>
        <taxon>Magnoliopsida</taxon>
        <taxon>eudicotyledons</taxon>
        <taxon>Gunneridae</taxon>
        <taxon>Pentapetalae</taxon>
        <taxon>rosids</taxon>
        <taxon>fabids</taxon>
        <taxon>Fabales</taxon>
        <taxon>Fabaceae</taxon>
        <taxon>Papilionoideae</taxon>
        <taxon>50 kb inversion clade</taxon>
        <taxon>dalbergioids sensu lato</taxon>
        <taxon>Dalbergieae</taxon>
        <taxon>Pterocarpus clade</taxon>
        <taxon>Stylosanthes</taxon>
    </lineage>
</organism>